<organism evidence="1 2">
    <name type="scientific">Carnobacterium maltaromaticum LMA28</name>
    <dbReference type="NCBI Taxonomy" id="1234679"/>
    <lineage>
        <taxon>Bacteria</taxon>
        <taxon>Bacillati</taxon>
        <taxon>Bacillota</taxon>
        <taxon>Bacilli</taxon>
        <taxon>Lactobacillales</taxon>
        <taxon>Carnobacteriaceae</taxon>
        <taxon>Carnobacterium</taxon>
    </lineage>
</organism>
<gene>
    <name evidence="1" type="ORF">BN424_1492</name>
</gene>
<dbReference type="eggNOG" id="ENOG5033CM8">
    <property type="taxonomic scope" value="Bacteria"/>
</dbReference>
<dbReference type="Proteomes" id="UP000000212">
    <property type="component" value="Chromosome"/>
</dbReference>
<evidence type="ECO:0000313" key="1">
    <source>
        <dbReference type="EMBL" id="CCO10933.2"/>
    </source>
</evidence>
<protein>
    <recommendedName>
        <fullName evidence="3">YolD-like family protein</fullName>
    </recommendedName>
</protein>
<name>K8EGI9_CARML</name>
<evidence type="ECO:0008006" key="3">
    <source>
        <dbReference type="Google" id="ProtNLM"/>
    </source>
</evidence>
<dbReference type="HOGENOM" id="CLU_132560_1_1_9"/>
<dbReference type="STRING" id="1234679.BN424_1492"/>
<reference evidence="2" key="1">
    <citation type="journal article" date="2013" name="Genome Announc.">
        <title>Complete Chromosome Sequence of Carnobacterium maltaromaticum LMA 28.</title>
        <authorList>
            <person name="Cailliez-Grimal C."/>
            <person name="Chaillou S."/>
            <person name="Anba-Mondoloni J."/>
            <person name="Loux V."/>
            <person name="Afzal M.I."/>
            <person name="Rahman A."/>
            <person name="Kergourlay G."/>
            <person name="Champomier-Verges M.C."/>
            <person name="Zagorec M."/>
            <person name="Dalgaard P."/>
            <person name="Leisner J.J."/>
            <person name="Prevost H."/>
            <person name="Revol-Junelles A.M."/>
            <person name="Borges F."/>
        </authorList>
    </citation>
    <scope>NUCLEOTIDE SEQUENCE</scope>
    <source>
        <strain evidence="2">LMA28</strain>
    </source>
</reference>
<dbReference type="OrthoDB" id="1644322at2"/>
<dbReference type="EMBL" id="HE999757">
    <property type="protein sequence ID" value="CCO10933.2"/>
    <property type="molecule type" value="Genomic_DNA"/>
</dbReference>
<proteinExistence type="predicted"/>
<evidence type="ECO:0000313" key="2">
    <source>
        <dbReference type="Proteomes" id="UP000000212"/>
    </source>
</evidence>
<dbReference type="RefSeq" id="WP_010049645.1">
    <property type="nucleotide sequence ID" value="NC_019425.2"/>
</dbReference>
<sequence length="121" mass="14460">MLNRFNERYIDRGTIKWMEMFLSEHTAFMYEEKKKRSTIVEKKEQMSEDDIYSTLDDAVKTNSMVLIQIEEINTNGNCSEDILGWIEGYESNNLYVSGNRIELDSIRNIQLYDQIKWSERK</sequence>
<keyword evidence="2" id="KW-1185">Reference proteome</keyword>
<accession>K8EGI9</accession>
<dbReference type="KEGG" id="cml:BN424_1492"/>
<dbReference type="AlphaFoldDB" id="K8EGI9"/>